<accession>A0ABR1IJS1</accession>
<evidence type="ECO:0000313" key="2">
    <source>
        <dbReference type="EMBL" id="KAK7434677.1"/>
    </source>
</evidence>
<reference evidence="2 3" key="1">
    <citation type="submission" date="2024-01" db="EMBL/GenBank/DDBJ databases">
        <title>A draft genome for the cacao thread blight pathogen Marasmiellus scandens.</title>
        <authorList>
            <person name="Baruah I.K."/>
            <person name="Leung J."/>
            <person name="Bukari Y."/>
            <person name="Amoako-Attah I."/>
            <person name="Meinhardt L.W."/>
            <person name="Bailey B.A."/>
            <person name="Cohen S.P."/>
        </authorList>
    </citation>
    <scope>NUCLEOTIDE SEQUENCE [LARGE SCALE GENOMIC DNA]</scope>
    <source>
        <strain evidence="2 3">GH-19</strain>
    </source>
</reference>
<evidence type="ECO:0000313" key="3">
    <source>
        <dbReference type="Proteomes" id="UP001498398"/>
    </source>
</evidence>
<comment type="caution">
    <text evidence="2">The sequence shown here is derived from an EMBL/GenBank/DDBJ whole genome shotgun (WGS) entry which is preliminary data.</text>
</comment>
<feature type="compositionally biased region" description="Polar residues" evidence="1">
    <location>
        <begin position="32"/>
        <end position="43"/>
    </location>
</feature>
<dbReference type="Proteomes" id="UP001498398">
    <property type="component" value="Unassembled WGS sequence"/>
</dbReference>
<name>A0ABR1IJS1_9AGAR</name>
<proteinExistence type="predicted"/>
<dbReference type="EMBL" id="JBANRG010000119">
    <property type="protein sequence ID" value="KAK7434677.1"/>
    <property type="molecule type" value="Genomic_DNA"/>
</dbReference>
<keyword evidence="3" id="KW-1185">Reference proteome</keyword>
<gene>
    <name evidence="2" type="ORF">VKT23_020084</name>
</gene>
<evidence type="ECO:0000256" key="1">
    <source>
        <dbReference type="SAM" id="MobiDB-lite"/>
    </source>
</evidence>
<protein>
    <submittedName>
        <fullName evidence="2">Uncharacterized protein</fullName>
    </submittedName>
</protein>
<sequence>MDSSLALAYTAKVIGEHTSSSQDGKEKARGTSDGQKQLDSGSSHVLLPTMAHEATTIRSMATLKELSKDGEMGKAEIDP</sequence>
<feature type="region of interest" description="Disordered" evidence="1">
    <location>
        <begin position="14"/>
        <end position="44"/>
    </location>
</feature>
<organism evidence="2 3">
    <name type="scientific">Marasmiellus scandens</name>
    <dbReference type="NCBI Taxonomy" id="2682957"/>
    <lineage>
        <taxon>Eukaryota</taxon>
        <taxon>Fungi</taxon>
        <taxon>Dikarya</taxon>
        <taxon>Basidiomycota</taxon>
        <taxon>Agaricomycotina</taxon>
        <taxon>Agaricomycetes</taxon>
        <taxon>Agaricomycetidae</taxon>
        <taxon>Agaricales</taxon>
        <taxon>Marasmiineae</taxon>
        <taxon>Omphalotaceae</taxon>
        <taxon>Marasmiellus</taxon>
    </lineage>
</organism>